<protein>
    <submittedName>
        <fullName evidence="1">Uncharacterized protein</fullName>
    </submittedName>
</protein>
<dbReference type="RefSeq" id="XP_047777128.1">
    <property type="nucleotide sequence ID" value="XM_047927660.1"/>
</dbReference>
<organism evidence="1 2">
    <name type="scientific">Rhodofomes roseus</name>
    <dbReference type="NCBI Taxonomy" id="34475"/>
    <lineage>
        <taxon>Eukaryota</taxon>
        <taxon>Fungi</taxon>
        <taxon>Dikarya</taxon>
        <taxon>Basidiomycota</taxon>
        <taxon>Agaricomycotina</taxon>
        <taxon>Agaricomycetes</taxon>
        <taxon>Polyporales</taxon>
        <taxon>Rhodofomes</taxon>
    </lineage>
</organism>
<keyword evidence="2" id="KW-1185">Reference proteome</keyword>
<evidence type="ECO:0000313" key="1">
    <source>
        <dbReference type="EMBL" id="KAH9834597.1"/>
    </source>
</evidence>
<evidence type="ECO:0000313" key="2">
    <source>
        <dbReference type="Proteomes" id="UP000814176"/>
    </source>
</evidence>
<proteinExistence type="predicted"/>
<comment type="caution">
    <text evidence="1">The sequence shown here is derived from an EMBL/GenBank/DDBJ whole genome shotgun (WGS) entry which is preliminary data.</text>
</comment>
<sequence>MSTPPASPAPLVPARSSTGVVLSRSKADVLIWWPPSHMIACFESSLVGPVTSDTLLRWLNMLDGVSRHGTLRVRRVLVRQWAPFQFLAEPLEAIAPSDVLDRGDYGLFYVDADNNPAFEPPTLPFGGLNRRPSLEGLKILYKKWNTPRGIERLKCYSIPEEVKEAISRRDNGKCLFTGCTSSQDSPVDVYWIFPPGMADRIATLQGKRAHLPLMEIFMGNDNLITVRSDIYKLWHKNAFSVDVDDGCRILTLTEEAKKFGLPDRLASVPNSSASEQFREHFRYTLCVEFLGGCIPVDAMSINDYLVDKGLDEEGTIDGSDLSDELFQMLIGEGYFEKVMKGTLGH</sequence>
<gene>
    <name evidence="1" type="ORF">C8Q71DRAFT_859572</name>
</gene>
<name>A0ABQ8KB42_9APHY</name>
<dbReference type="GeneID" id="72008392"/>
<accession>A0ABQ8KB42</accession>
<reference evidence="1 2" key="1">
    <citation type="journal article" date="2021" name="Environ. Microbiol.">
        <title>Gene family expansions and transcriptome signatures uncover fungal adaptations to wood decay.</title>
        <authorList>
            <person name="Hage H."/>
            <person name="Miyauchi S."/>
            <person name="Viragh M."/>
            <person name="Drula E."/>
            <person name="Min B."/>
            <person name="Chaduli D."/>
            <person name="Navarro D."/>
            <person name="Favel A."/>
            <person name="Norest M."/>
            <person name="Lesage-Meessen L."/>
            <person name="Balint B."/>
            <person name="Merenyi Z."/>
            <person name="de Eugenio L."/>
            <person name="Morin E."/>
            <person name="Martinez A.T."/>
            <person name="Baldrian P."/>
            <person name="Stursova M."/>
            <person name="Martinez M.J."/>
            <person name="Novotny C."/>
            <person name="Magnuson J.K."/>
            <person name="Spatafora J.W."/>
            <person name="Maurice S."/>
            <person name="Pangilinan J."/>
            <person name="Andreopoulos W."/>
            <person name="LaButti K."/>
            <person name="Hundley H."/>
            <person name="Na H."/>
            <person name="Kuo A."/>
            <person name="Barry K."/>
            <person name="Lipzen A."/>
            <person name="Henrissat B."/>
            <person name="Riley R."/>
            <person name="Ahrendt S."/>
            <person name="Nagy L.G."/>
            <person name="Grigoriev I.V."/>
            <person name="Martin F."/>
            <person name="Rosso M.N."/>
        </authorList>
    </citation>
    <scope>NUCLEOTIDE SEQUENCE [LARGE SCALE GENOMIC DNA]</scope>
    <source>
        <strain evidence="1 2">CIRM-BRFM 1785</strain>
    </source>
</reference>
<dbReference type="Proteomes" id="UP000814176">
    <property type="component" value="Unassembled WGS sequence"/>
</dbReference>
<dbReference type="EMBL" id="JADCUA010000015">
    <property type="protein sequence ID" value="KAH9834597.1"/>
    <property type="molecule type" value="Genomic_DNA"/>
</dbReference>